<dbReference type="SUPFAM" id="SSF53448">
    <property type="entry name" value="Nucleotide-diphospho-sugar transferases"/>
    <property type="match status" value="1"/>
</dbReference>
<evidence type="ECO:0000256" key="3">
    <source>
        <dbReference type="ARBA" id="ARBA00004991"/>
    </source>
</evidence>
<name>A0A1I5C4J1_9MICO</name>
<dbReference type="GO" id="GO:0016020">
    <property type="term" value="C:membrane"/>
    <property type="evidence" value="ECO:0007669"/>
    <property type="project" value="UniProtKB-SubCell"/>
</dbReference>
<dbReference type="OrthoDB" id="7432283at2"/>
<evidence type="ECO:0000256" key="2">
    <source>
        <dbReference type="ARBA" id="ARBA00004760"/>
    </source>
</evidence>
<dbReference type="Pfam" id="PF13506">
    <property type="entry name" value="Glyco_transf_21"/>
    <property type="match status" value="1"/>
</dbReference>
<evidence type="ECO:0000256" key="8">
    <source>
        <dbReference type="ARBA" id="ARBA00023136"/>
    </source>
</evidence>
<dbReference type="EMBL" id="FOVM01000006">
    <property type="protein sequence ID" value="SFN81909.1"/>
    <property type="molecule type" value="Genomic_DNA"/>
</dbReference>
<dbReference type="InterPro" id="IPR025993">
    <property type="entry name" value="Ceramide_glucosylTrfase"/>
</dbReference>
<keyword evidence="4" id="KW-0328">Glycosyltransferase</keyword>
<organism evidence="10 11">
    <name type="scientific">Mycetocola miduiensis</name>
    <dbReference type="NCBI Taxonomy" id="995034"/>
    <lineage>
        <taxon>Bacteria</taxon>
        <taxon>Bacillati</taxon>
        <taxon>Actinomycetota</taxon>
        <taxon>Actinomycetes</taxon>
        <taxon>Micrococcales</taxon>
        <taxon>Microbacteriaceae</taxon>
        <taxon>Mycetocola</taxon>
    </lineage>
</organism>
<dbReference type="Proteomes" id="UP000198867">
    <property type="component" value="Unassembled WGS sequence"/>
</dbReference>
<evidence type="ECO:0000256" key="1">
    <source>
        <dbReference type="ARBA" id="ARBA00004141"/>
    </source>
</evidence>
<evidence type="ECO:0000256" key="9">
    <source>
        <dbReference type="SAM" id="MobiDB-lite"/>
    </source>
</evidence>
<dbReference type="GO" id="GO:0016757">
    <property type="term" value="F:glycosyltransferase activity"/>
    <property type="evidence" value="ECO:0007669"/>
    <property type="project" value="UniProtKB-KW"/>
</dbReference>
<comment type="subcellular location">
    <subcellularLocation>
        <location evidence="1">Membrane</location>
        <topology evidence="1">Multi-pass membrane protein</topology>
    </subcellularLocation>
</comment>
<evidence type="ECO:0000256" key="5">
    <source>
        <dbReference type="ARBA" id="ARBA00022679"/>
    </source>
</evidence>
<dbReference type="AlphaFoldDB" id="A0A1I5C4J1"/>
<protein>
    <submittedName>
        <fullName evidence="10">Glycosyl transferase family 21</fullName>
    </submittedName>
</protein>
<proteinExistence type="predicted"/>
<keyword evidence="11" id="KW-1185">Reference proteome</keyword>
<reference evidence="11" key="1">
    <citation type="submission" date="2016-10" db="EMBL/GenBank/DDBJ databases">
        <authorList>
            <person name="Varghese N."/>
            <person name="Submissions S."/>
        </authorList>
    </citation>
    <scope>NUCLEOTIDE SEQUENCE [LARGE SCALE GENOMIC DNA]</scope>
    <source>
        <strain evidence="11">CGMCC 1.11101</strain>
    </source>
</reference>
<keyword evidence="6" id="KW-0812">Transmembrane</keyword>
<evidence type="ECO:0000313" key="11">
    <source>
        <dbReference type="Proteomes" id="UP000198867"/>
    </source>
</evidence>
<dbReference type="RefSeq" id="WP_090711377.1">
    <property type="nucleotide sequence ID" value="NZ_FOVM01000006.1"/>
</dbReference>
<comment type="pathway">
    <text evidence="2">Lipid metabolism; sphingolipid metabolism.</text>
</comment>
<keyword evidence="8" id="KW-0472">Membrane</keyword>
<keyword evidence="7" id="KW-1133">Transmembrane helix</keyword>
<feature type="region of interest" description="Disordered" evidence="9">
    <location>
        <begin position="1"/>
        <end position="23"/>
    </location>
</feature>
<gene>
    <name evidence="10" type="ORF">SAMN05216219_2205</name>
</gene>
<sequence length="345" mass="38214">MSTSTEPTQSAEEPARRDPGPRAQHLDAEYVLPLRWPEYRTDDVLELTDYLDEIGAVLDVTVVDGSPPDIFAAHRALWADLVRHVKPDGPPTANGKVAGVMTGIRLARHRAVILADDDVRYDQRGLKRMVTELQTSDLVRPQNYFTALPWHARWDTARSLINRAVASDYPGTMGVNRDLVLELGGYDGDVLFENLQLIRTIEAAHGRERRLDDLFVGRIPPSSAHFWRQRVRQAYDDFAQPARLLLELSLLPVLLGSIRHPARLAAVAASAIVLAEVGRRRAGGTAVFPATSALWAPVWILERAVCVWLAVGSRMLGGVKYGNARLHTAAHSTTAIRQKLSAPRQ</sequence>
<feature type="compositionally biased region" description="Polar residues" evidence="9">
    <location>
        <begin position="1"/>
        <end position="11"/>
    </location>
</feature>
<comment type="pathway">
    <text evidence="3">Sphingolipid metabolism.</text>
</comment>
<evidence type="ECO:0000256" key="7">
    <source>
        <dbReference type="ARBA" id="ARBA00022989"/>
    </source>
</evidence>
<evidence type="ECO:0000256" key="6">
    <source>
        <dbReference type="ARBA" id="ARBA00022692"/>
    </source>
</evidence>
<evidence type="ECO:0000256" key="4">
    <source>
        <dbReference type="ARBA" id="ARBA00022676"/>
    </source>
</evidence>
<evidence type="ECO:0000313" key="10">
    <source>
        <dbReference type="EMBL" id="SFN81909.1"/>
    </source>
</evidence>
<dbReference type="STRING" id="995034.SAMN05216219_2205"/>
<accession>A0A1I5C4J1</accession>
<dbReference type="Gene3D" id="3.90.550.10">
    <property type="entry name" value="Spore Coat Polysaccharide Biosynthesis Protein SpsA, Chain A"/>
    <property type="match status" value="1"/>
</dbReference>
<dbReference type="InterPro" id="IPR029044">
    <property type="entry name" value="Nucleotide-diphossugar_trans"/>
</dbReference>
<keyword evidence="5 10" id="KW-0808">Transferase</keyword>
<feature type="compositionally biased region" description="Basic and acidic residues" evidence="9">
    <location>
        <begin position="13"/>
        <end position="23"/>
    </location>
</feature>